<evidence type="ECO:0000313" key="3">
    <source>
        <dbReference type="Proteomes" id="UP000288216"/>
    </source>
</evidence>
<dbReference type="EMBL" id="BFAA01003234">
    <property type="protein sequence ID" value="GCB69797.1"/>
    <property type="molecule type" value="Genomic_DNA"/>
</dbReference>
<gene>
    <name evidence="2" type="ORF">scyTo_0008453</name>
</gene>
<feature type="compositionally biased region" description="Low complexity" evidence="1">
    <location>
        <begin position="54"/>
        <end position="63"/>
    </location>
</feature>
<name>A0A401P9F1_SCYTO</name>
<dbReference type="Proteomes" id="UP000288216">
    <property type="component" value="Unassembled WGS sequence"/>
</dbReference>
<comment type="caution">
    <text evidence="2">The sequence shown here is derived from an EMBL/GenBank/DDBJ whole genome shotgun (WGS) entry which is preliminary data.</text>
</comment>
<evidence type="ECO:0000313" key="2">
    <source>
        <dbReference type="EMBL" id="GCB69797.1"/>
    </source>
</evidence>
<reference evidence="2 3" key="1">
    <citation type="journal article" date="2018" name="Nat. Ecol. Evol.">
        <title>Shark genomes provide insights into elasmobranch evolution and the origin of vertebrates.</title>
        <authorList>
            <person name="Hara Y"/>
            <person name="Yamaguchi K"/>
            <person name="Onimaru K"/>
            <person name="Kadota M"/>
            <person name="Koyanagi M"/>
            <person name="Keeley SD"/>
            <person name="Tatsumi K"/>
            <person name="Tanaka K"/>
            <person name="Motone F"/>
            <person name="Kageyama Y"/>
            <person name="Nozu R"/>
            <person name="Adachi N"/>
            <person name="Nishimura O"/>
            <person name="Nakagawa R"/>
            <person name="Tanegashima C"/>
            <person name="Kiyatake I"/>
            <person name="Matsumoto R"/>
            <person name="Murakumo K"/>
            <person name="Nishida K"/>
            <person name="Terakita A"/>
            <person name="Kuratani S"/>
            <person name="Sato K"/>
            <person name="Hyodo S Kuraku.S."/>
        </authorList>
    </citation>
    <scope>NUCLEOTIDE SEQUENCE [LARGE SCALE GENOMIC DNA]</scope>
</reference>
<sequence length="76" mass="8560">MEKKNESASPQKQSVKNRSKSTDEVLQAKKAFHTPQISLPGRQELERLKESCETSESAELLSASEDEETLVEKIQN</sequence>
<keyword evidence="3" id="KW-1185">Reference proteome</keyword>
<feature type="region of interest" description="Disordered" evidence="1">
    <location>
        <begin position="1"/>
        <end position="76"/>
    </location>
</feature>
<evidence type="ECO:0000256" key="1">
    <source>
        <dbReference type="SAM" id="MobiDB-lite"/>
    </source>
</evidence>
<proteinExistence type="predicted"/>
<dbReference type="AlphaFoldDB" id="A0A401P9F1"/>
<dbReference type="OrthoDB" id="9902968at2759"/>
<feature type="compositionally biased region" description="Polar residues" evidence="1">
    <location>
        <begin position="7"/>
        <end position="16"/>
    </location>
</feature>
<protein>
    <submittedName>
        <fullName evidence="2">Uncharacterized protein</fullName>
    </submittedName>
</protein>
<organism evidence="2 3">
    <name type="scientific">Scyliorhinus torazame</name>
    <name type="common">Cloudy catshark</name>
    <name type="synonym">Catulus torazame</name>
    <dbReference type="NCBI Taxonomy" id="75743"/>
    <lineage>
        <taxon>Eukaryota</taxon>
        <taxon>Metazoa</taxon>
        <taxon>Chordata</taxon>
        <taxon>Craniata</taxon>
        <taxon>Vertebrata</taxon>
        <taxon>Chondrichthyes</taxon>
        <taxon>Elasmobranchii</taxon>
        <taxon>Galeomorphii</taxon>
        <taxon>Galeoidea</taxon>
        <taxon>Carcharhiniformes</taxon>
        <taxon>Scyliorhinidae</taxon>
        <taxon>Scyliorhinus</taxon>
    </lineage>
</organism>
<accession>A0A401P9F1</accession>
<feature type="compositionally biased region" description="Basic and acidic residues" evidence="1">
    <location>
        <begin position="43"/>
        <end position="52"/>
    </location>
</feature>